<keyword evidence="3" id="KW-1185">Reference proteome</keyword>
<dbReference type="Gene3D" id="1.10.472.10">
    <property type="entry name" value="Cyclin-like"/>
    <property type="match status" value="1"/>
</dbReference>
<proteinExistence type="predicted"/>
<dbReference type="CDD" id="cd20557">
    <property type="entry name" value="CYCLIN_ScPCL1-like"/>
    <property type="match status" value="1"/>
</dbReference>
<dbReference type="EMBL" id="JANKHO010000254">
    <property type="protein sequence ID" value="KAJ3512487.1"/>
    <property type="molecule type" value="Genomic_DNA"/>
</dbReference>
<dbReference type="SUPFAM" id="SSF47954">
    <property type="entry name" value="Cyclin-like"/>
    <property type="match status" value="1"/>
</dbReference>
<feature type="domain" description="Cyclin N-terminal" evidence="1">
    <location>
        <begin position="54"/>
        <end position="147"/>
    </location>
</feature>
<accession>A0A9W8K3W5</accession>
<evidence type="ECO:0000313" key="2">
    <source>
        <dbReference type="EMBL" id="KAJ3512487.1"/>
    </source>
</evidence>
<reference evidence="2" key="1">
    <citation type="submission" date="2022-07" db="EMBL/GenBank/DDBJ databases">
        <title>Genome Sequence of Agrocybe chaxingu.</title>
        <authorList>
            <person name="Buettner E."/>
        </authorList>
    </citation>
    <scope>NUCLEOTIDE SEQUENCE</scope>
    <source>
        <strain evidence="2">MP-N11</strain>
    </source>
</reference>
<evidence type="ECO:0000259" key="1">
    <source>
        <dbReference type="Pfam" id="PF00134"/>
    </source>
</evidence>
<evidence type="ECO:0000313" key="3">
    <source>
        <dbReference type="Proteomes" id="UP001148786"/>
    </source>
</evidence>
<dbReference type="OrthoDB" id="3033202at2759"/>
<gene>
    <name evidence="2" type="ORF">NLJ89_g3498</name>
</gene>
<comment type="caution">
    <text evidence="2">The sequence shown here is derived from an EMBL/GenBank/DDBJ whole genome shotgun (WGS) entry which is preliminary data.</text>
</comment>
<name>A0A9W8K3W5_9AGAR</name>
<dbReference type="InterPro" id="IPR006671">
    <property type="entry name" value="Cyclin_N"/>
</dbReference>
<dbReference type="InterPro" id="IPR036915">
    <property type="entry name" value="Cyclin-like_sf"/>
</dbReference>
<protein>
    <recommendedName>
        <fullName evidence="1">Cyclin N-terminal domain-containing protein</fullName>
    </recommendedName>
</protein>
<dbReference type="Pfam" id="PF00134">
    <property type="entry name" value="Cyclin_N"/>
    <property type="match status" value="1"/>
</dbReference>
<dbReference type="AlphaFoldDB" id="A0A9W8K3W5"/>
<sequence>MTAIDANTAAYAAPPTPNYDTISRICAAYINHLFGSMRYPFPSTHSIWQTRLPSYIKAALQFSQLDVSIVVAAMTLLGQYKDVVPTSVAYYDDAYRLFMSAYLVAAKVSCDTPRTLRWWRIVGRGKFNEEELVKMEMELCRVLKWNVQVDEEKFRYFKCIVEHYAGPITSEAMGIADSSCVLEPGSVVYDSPPPLYQDSGRDLRMVEVAAMSPVGSFVGLDEDDEALLEELLESPTFRPLPLERACPLRTSNSDIVRPRRSFRRRVLRIIFNNRRVS</sequence>
<dbReference type="Proteomes" id="UP001148786">
    <property type="component" value="Unassembled WGS sequence"/>
</dbReference>
<organism evidence="2 3">
    <name type="scientific">Agrocybe chaxingu</name>
    <dbReference type="NCBI Taxonomy" id="84603"/>
    <lineage>
        <taxon>Eukaryota</taxon>
        <taxon>Fungi</taxon>
        <taxon>Dikarya</taxon>
        <taxon>Basidiomycota</taxon>
        <taxon>Agaricomycotina</taxon>
        <taxon>Agaricomycetes</taxon>
        <taxon>Agaricomycetidae</taxon>
        <taxon>Agaricales</taxon>
        <taxon>Agaricineae</taxon>
        <taxon>Strophariaceae</taxon>
        <taxon>Agrocybe</taxon>
    </lineage>
</organism>